<evidence type="ECO:0000313" key="4">
    <source>
        <dbReference type="Proteomes" id="UP000295151"/>
    </source>
</evidence>
<dbReference type="OrthoDB" id="3819335at2"/>
<dbReference type="EMBL" id="SOCE01000001">
    <property type="protein sequence ID" value="TDU90732.1"/>
    <property type="molecule type" value="Genomic_DNA"/>
</dbReference>
<organism evidence="3 4">
    <name type="scientific">Kribbella voronezhensis</name>
    <dbReference type="NCBI Taxonomy" id="2512212"/>
    <lineage>
        <taxon>Bacteria</taxon>
        <taxon>Bacillati</taxon>
        <taxon>Actinomycetota</taxon>
        <taxon>Actinomycetes</taxon>
        <taxon>Propionibacteriales</taxon>
        <taxon>Kribbellaceae</taxon>
        <taxon>Kribbella</taxon>
    </lineage>
</organism>
<sequence>MSLNDLRDHLHDQAAEIDPTQPVPLAAVRRRRAQLRRRRVAATAAGTAIVAVVAVVALSNGLRIVTDAPPASSPSVRPTEPSDGLPSRAPKTSGKDHVQYGIRYRAEVAGGALQAATVGKVGQASASLRWIPGDRQVDVRVFCSRPIARGEDGRKVVLRIDGRVITTEDCSSFPVTDPGSIVTARLTAKRMFADPTRPAVITAEIVDLNGIPSASPDQQVGIGIYSRSDDRPIFTSPDVSFPAVIEHQGHLYRWADSMTTEFAKSQTQQGVTVQTPAFKPFIVVFGTVDVPELHTFEIAGVSGGQTFTVGPGDGPLAGLKSVAVEAQAAGQVEARPVGDSPSRGSLVIGLYLPAD</sequence>
<evidence type="ECO:0000256" key="2">
    <source>
        <dbReference type="SAM" id="Phobius"/>
    </source>
</evidence>
<evidence type="ECO:0000313" key="3">
    <source>
        <dbReference type="EMBL" id="TDU90732.1"/>
    </source>
</evidence>
<keyword evidence="2" id="KW-0472">Membrane</keyword>
<evidence type="ECO:0000256" key="1">
    <source>
        <dbReference type="SAM" id="MobiDB-lite"/>
    </source>
</evidence>
<comment type="caution">
    <text evidence="3">The sequence shown here is derived from an EMBL/GenBank/DDBJ whole genome shotgun (WGS) entry which is preliminary data.</text>
</comment>
<feature type="transmembrane region" description="Helical" evidence="2">
    <location>
        <begin position="40"/>
        <end position="62"/>
    </location>
</feature>
<keyword evidence="2" id="KW-0812">Transmembrane</keyword>
<gene>
    <name evidence="3" type="ORF">EV138_4326</name>
</gene>
<protein>
    <submittedName>
        <fullName evidence="3">Uncharacterized protein</fullName>
    </submittedName>
</protein>
<accession>A0A4R7TET7</accession>
<dbReference type="RefSeq" id="WP_133980605.1">
    <property type="nucleotide sequence ID" value="NZ_SOCE01000001.1"/>
</dbReference>
<feature type="region of interest" description="Disordered" evidence="1">
    <location>
        <begin position="67"/>
        <end position="96"/>
    </location>
</feature>
<keyword evidence="4" id="KW-1185">Reference proteome</keyword>
<dbReference type="AlphaFoldDB" id="A0A4R7TET7"/>
<reference evidence="3 4" key="1">
    <citation type="submission" date="2019-03" db="EMBL/GenBank/DDBJ databases">
        <title>Genomic Encyclopedia of Type Strains, Phase III (KMG-III): the genomes of soil and plant-associated and newly described type strains.</title>
        <authorList>
            <person name="Whitman W."/>
        </authorList>
    </citation>
    <scope>NUCLEOTIDE SEQUENCE [LARGE SCALE GENOMIC DNA]</scope>
    <source>
        <strain evidence="3 4">VKM Ac-2575</strain>
    </source>
</reference>
<dbReference type="Proteomes" id="UP000295151">
    <property type="component" value="Unassembled WGS sequence"/>
</dbReference>
<name>A0A4R7TET7_9ACTN</name>
<proteinExistence type="predicted"/>
<keyword evidence="2" id="KW-1133">Transmembrane helix</keyword>